<dbReference type="CDD" id="cd16441">
    <property type="entry name" value="beta_Kdo_transferase_KpsS"/>
    <property type="match status" value="1"/>
</dbReference>
<gene>
    <name evidence="1" type="ORF">ACFO5Q_05025</name>
</gene>
<dbReference type="InterPro" id="IPR007833">
    <property type="entry name" value="Capsule_polysaccharide_synth"/>
</dbReference>
<comment type="caution">
    <text evidence="1">The sequence shown here is derived from an EMBL/GenBank/DDBJ whole genome shotgun (WGS) entry which is preliminary data.</text>
</comment>
<reference evidence="2" key="1">
    <citation type="journal article" date="2019" name="Int. J. Syst. Evol. Microbiol.">
        <title>The Global Catalogue of Microorganisms (GCM) 10K type strain sequencing project: providing services to taxonomists for standard genome sequencing and annotation.</title>
        <authorList>
            <consortium name="The Broad Institute Genomics Platform"/>
            <consortium name="The Broad Institute Genome Sequencing Center for Infectious Disease"/>
            <person name="Wu L."/>
            <person name="Ma J."/>
        </authorList>
    </citation>
    <scope>NUCLEOTIDE SEQUENCE [LARGE SCALE GENOMIC DNA]</scope>
    <source>
        <strain evidence="2">CGMCC 1.15304</strain>
    </source>
</reference>
<keyword evidence="2" id="KW-1185">Reference proteome</keyword>
<evidence type="ECO:0000313" key="2">
    <source>
        <dbReference type="Proteomes" id="UP001595776"/>
    </source>
</evidence>
<evidence type="ECO:0000313" key="1">
    <source>
        <dbReference type="EMBL" id="MFC4347200.1"/>
    </source>
</evidence>
<dbReference type="RefSeq" id="WP_068149790.1">
    <property type="nucleotide sequence ID" value="NZ_JBHSCR010000003.1"/>
</dbReference>
<sequence>MENGSSAFDTKHSVAATERPLSGRNILFLQGLATPFFATLAAKLAQEGATVHRVHFCGGDWTFRGKPTPRVTHHAYRDTVDRLADYYDRLVKENEIDTIILFGDCRPIHETARKIASDNGVKLFAMDEGYIRPGFVTMEIDGTNGYSRMLRVKEAIGALCQAAPDLAPYTPIKTNMGRRARMDLLAHGANIMYRWKFPHYRGHRPASIWQEAGGWIKRGFRTLMHGGKNKATIARIERAEAPYFLVPLQLNSDYQIRIHSDFSGMPAFIDEVMQSFAKHAPAGTELFFKNHPLDNGMIDYRGIIEGKAAELGITDRVSFASGGDLDHIIKRAEGVVLVNSTVGFATLRLGRPLKALGTAVYDIPGLTDQQPLDAFWQNPEAPQQRLAEEFLTVVETYTQVRGDLFSEAGIERASQEAARVISGALPRLPAA</sequence>
<name>A0ABV8U998_9PROT</name>
<dbReference type="EMBL" id="JBHSCR010000003">
    <property type="protein sequence ID" value="MFC4347200.1"/>
    <property type="molecule type" value="Genomic_DNA"/>
</dbReference>
<dbReference type="Pfam" id="PF05159">
    <property type="entry name" value="Capsule_synth"/>
    <property type="match status" value="1"/>
</dbReference>
<accession>A0ABV8U998</accession>
<protein>
    <submittedName>
        <fullName evidence="1">Capsule biosynthesis protein</fullName>
    </submittedName>
</protein>
<dbReference type="Proteomes" id="UP001595776">
    <property type="component" value="Unassembled WGS sequence"/>
</dbReference>
<organism evidence="1 2">
    <name type="scientific">Kordiimonas lipolytica</name>
    <dbReference type="NCBI Taxonomy" id="1662421"/>
    <lineage>
        <taxon>Bacteria</taxon>
        <taxon>Pseudomonadati</taxon>
        <taxon>Pseudomonadota</taxon>
        <taxon>Alphaproteobacteria</taxon>
        <taxon>Kordiimonadales</taxon>
        <taxon>Kordiimonadaceae</taxon>
        <taxon>Kordiimonas</taxon>
    </lineage>
</organism>
<proteinExistence type="predicted"/>